<dbReference type="InterPro" id="IPR015422">
    <property type="entry name" value="PyrdxlP-dep_Trfase_small"/>
</dbReference>
<evidence type="ECO:0000256" key="2">
    <source>
        <dbReference type="SAM" id="MobiDB-lite"/>
    </source>
</evidence>
<feature type="region of interest" description="Disordered" evidence="2">
    <location>
        <begin position="102"/>
        <end position="129"/>
    </location>
</feature>
<gene>
    <name evidence="4" type="ORF">DGD08_16600</name>
</gene>
<organism evidence="4 5">
    <name type="scientific">Gemmatimonas aurantiaca</name>
    <dbReference type="NCBI Taxonomy" id="173480"/>
    <lineage>
        <taxon>Bacteria</taxon>
        <taxon>Pseudomonadati</taxon>
        <taxon>Gemmatimonadota</taxon>
        <taxon>Gemmatimonadia</taxon>
        <taxon>Gemmatimonadales</taxon>
        <taxon>Gemmatimonadaceae</taxon>
        <taxon>Gemmatimonas</taxon>
    </lineage>
</organism>
<protein>
    <submittedName>
        <fullName evidence="4">Aminotransferase class V-fold PLP-dependent enzyme</fullName>
    </submittedName>
</protein>
<dbReference type="InterPro" id="IPR000192">
    <property type="entry name" value="Aminotrans_V_dom"/>
</dbReference>
<dbReference type="SUPFAM" id="SSF53383">
    <property type="entry name" value="PLP-dependent transferases"/>
    <property type="match status" value="1"/>
</dbReference>
<proteinExistence type="predicted"/>
<dbReference type="AlphaFoldDB" id="A0A3D4VCI5"/>
<dbReference type="EMBL" id="DPIY01000012">
    <property type="protein sequence ID" value="HCT58821.1"/>
    <property type="molecule type" value="Genomic_DNA"/>
</dbReference>
<keyword evidence="4" id="KW-0032">Aminotransferase</keyword>
<evidence type="ECO:0000259" key="3">
    <source>
        <dbReference type="Pfam" id="PF00266"/>
    </source>
</evidence>
<feature type="region of interest" description="Disordered" evidence="2">
    <location>
        <begin position="58"/>
        <end position="77"/>
    </location>
</feature>
<dbReference type="Proteomes" id="UP000264071">
    <property type="component" value="Unassembled WGS sequence"/>
</dbReference>
<dbReference type="Pfam" id="PF00266">
    <property type="entry name" value="Aminotran_5"/>
    <property type="match status" value="1"/>
</dbReference>
<sequence>MLPRSGSSCATGSTFSRSIRWSARRSAVCGPRDDVGNHERPKRAPKWARVSRREAIARQQAEWDGPDNTPGAAGPAYENPVAALRKGLHRLVIGRGTRFDIALPRTNPENCSMPDNSGPDHAPLEPKDSLGRRDMLGVLGGAALSHWMGTTPAEHTTPLFVRDVSASPPGMPSQPPVFPRKADFAIEDGATYLNAAYTHPIPRVSVDAARIAAEKRGLMRGAIPAPSGTPTPRALFAQLINAKPTEIAHVSSTSAGENLVVRALELDHRRDGNVVTDGLHFEGALMNLNELRKRGLDVRIARPTADARIDLRDLERLIDRNTKLVEITATAMYNGFQHDLKAVADMAHANGALVYVDIVHAAGAEPLDVHASGIDFAACSSFKWLMGDFGLGFLYAREAIWDRLVRPVASYYQAAAIDQHVPPYMPAGAYEAVTYEFARSAAGFFEMGSLTGSSEVGVALLASSLTYVQALGVANIQAHRAPLIRKLQQEMPRLGYRAMTPLTSTGGIVTFAKQGLMESEVPKRLAAAKINVRLAPHWLRISPSVYNDMADIERLLGALS</sequence>
<evidence type="ECO:0000256" key="1">
    <source>
        <dbReference type="ARBA" id="ARBA00022898"/>
    </source>
</evidence>
<keyword evidence="1" id="KW-0663">Pyridoxal phosphate</keyword>
<feature type="region of interest" description="Disordered" evidence="2">
    <location>
        <begin position="26"/>
        <end position="47"/>
    </location>
</feature>
<dbReference type="PANTHER" id="PTHR43586">
    <property type="entry name" value="CYSTEINE DESULFURASE"/>
    <property type="match status" value="1"/>
</dbReference>
<evidence type="ECO:0000313" key="4">
    <source>
        <dbReference type="EMBL" id="HCT58821.1"/>
    </source>
</evidence>
<dbReference type="Gene3D" id="3.40.640.10">
    <property type="entry name" value="Type I PLP-dependent aspartate aminotransferase-like (Major domain)"/>
    <property type="match status" value="1"/>
</dbReference>
<name>A0A3D4VCI5_9BACT</name>
<reference evidence="4 5" key="1">
    <citation type="journal article" date="2018" name="Nat. Biotechnol.">
        <title>A standardized bacterial taxonomy based on genome phylogeny substantially revises the tree of life.</title>
        <authorList>
            <person name="Parks D.H."/>
            <person name="Chuvochina M."/>
            <person name="Waite D.W."/>
            <person name="Rinke C."/>
            <person name="Skarshewski A."/>
            <person name="Chaumeil P.A."/>
            <person name="Hugenholtz P."/>
        </authorList>
    </citation>
    <scope>NUCLEOTIDE SEQUENCE [LARGE SCALE GENOMIC DNA]</scope>
    <source>
        <strain evidence="4">UBA8844</strain>
    </source>
</reference>
<comment type="caution">
    <text evidence="4">The sequence shown here is derived from an EMBL/GenBank/DDBJ whole genome shotgun (WGS) entry which is preliminary data.</text>
</comment>
<dbReference type="GO" id="GO:0008483">
    <property type="term" value="F:transaminase activity"/>
    <property type="evidence" value="ECO:0007669"/>
    <property type="project" value="UniProtKB-KW"/>
</dbReference>
<accession>A0A3D4VCI5</accession>
<dbReference type="Gene3D" id="3.90.1150.10">
    <property type="entry name" value="Aspartate Aminotransferase, domain 1"/>
    <property type="match status" value="1"/>
</dbReference>
<dbReference type="InterPro" id="IPR015421">
    <property type="entry name" value="PyrdxlP-dep_Trfase_major"/>
</dbReference>
<evidence type="ECO:0000313" key="5">
    <source>
        <dbReference type="Proteomes" id="UP000264071"/>
    </source>
</evidence>
<feature type="domain" description="Aminotransferase class V" evidence="3">
    <location>
        <begin position="233"/>
        <end position="555"/>
    </location>
</feature>
<dbReference type="InterPro" id="IPR015424">
    <property type="entry name" value="PyrdxlP-dep_Trfase"/>
</dbReference>
<keyword evidence="4" id="KW-0808">Transferase</keyword>
<dbReference type="PANTHER" id="PTHR43586:SF8">
    <property type="entry name" value="CYSTEINE DESULFURASE 1, CHLOROPLASTIC"/>
    <property type="match status" value="1"/>
</dbReference>